<dbReference type="InterPro" id="IPR009057">
    <property type="entry name" value="Homeodomain-like_sf"/>
</dbReference>
<feature type="compositionally biased region" description="Polar residues" evidence="3">
    <location>
        <begin position="453"/>
        <end position="462"/>
    </location>
</feature>
<organism evidence="5 6">
    <name type="scientific">Basidiobolus ranarum</name>
    <dbReference type="NCBI Taxonomy" id="34480"/>
    <lineage>
        <taxon>Eukaryota</taxon>
        <taxon>Fungi</taxon>
        <taxon>Fungi incertae sedis</taxon>
        <taxon>Zoopagomycota</taxon>
        <taxon>Entomophthoromycotina</taxon>
        <taxon>Basidiobolomycetes</taxon>
        <taxon>Basidiobolales</taxon>
        <taxon>Basidiobolaceae</taxon>
        <taxon>Basidiobolus</taxon>
    </lineage>
</organism>
<keyword evidence="1 2" id="KW-0371">Homeobox</keyword>
<dbReference type="InterPro" id="IPR001356">
    <property type="entry name" value="HD"/>
</dbReference>
<dbReference type="EMBL" id="JASJQH010006882">
    <property type="protein sequence ID" value="KAK9729330.1"/>
    <property type="molecule type" value="Genomic_DNA"/>
</dbReference>
<feature type="region of interest" description="Disordered" evidence="3">
    <location>
        <begin position="444"/>
        <end position="475"/>
    </location>
</feature>
<dbReference type="PROSITE" id="PS50071">
    <property type="entry name" value="HOMEOBOX_2"/>
    <property type="match status" value="1"/>
</dbReference>
<keyword evidence="1 2" id="KW-0238">DNA-binding</keyword>
<proteinExistence type="predicted"/>
<keyword evidence="1 2" id="KW-0539">Nucleus</keyword>
<dbReference type="Pfam" id="PF00046">
    <property type="entry name" value="Homeodomain"/>
    <property type="match status" value="1"/>
</dbReference>
<feature type="domain" description="Homeobox" evidence="4">
    <location>
        <begin position="212"/>
        <end position="273"/>
    </location>
</feature>
<dbReference type="SUPFAM" id="SSF46689">
    <property type="entry name" value="Homeodomain-like"/>
    <property type="match status" value="1"/>
</dbReference>
<evidence type="ECO:0000313" key="5">
    <source>
        <dbReference type="EMBL" id="KAK9729330.1"/>
    </source>
</evidence>
<dbReference type="Gene3D" id="1.10.10.60">
    <property type="entry name" value="Homeodomain-like"/>
    <property type="match status" value="1"/>
</dbReference>
<evidence type="ECO:0000313" key="6">
    <source>
        <dbReference type="Proteomes" id="UP001479436"/>
    </source>
</evidence>
<feature type="DNA-binding region" description="Homeobox" evidence="1">
    <location>
        <begin position="214"/>
        <end position="274"/>
    </location>
</feature>
<name>A0ABR2WB84_9FUNG</name>
<gene>
    <name evidence="5" type="primary">PBX1</name>
    <name evidence="5" type="ORF">K7432_000374</name>
</gene>
<dbReference type="SMART" id="SM00389">
    <property type="entry name" value="HOX"/>
    <property type="match status" value="1"/>
</dbReference>
<comment type="caution">
    <text evidence="5">The sequence shown here is derived from an EMBL/GenBank/DDBJ whole genome shotgun (WGS) entry which is preliminary data.</text>
</comment>
<keyword evidence="6" id="KW-1185">Reference proteome</keyword>
<accession>A0ABR2WB84</accession>
<dbReference type="Proteomes" id="UP001479436">
    <property type="component" value="Unassembled WGS sequence"/>
</dbReference>
<evidence type="ECO:0000256" key="3">
    <source>
        <dbReference type="SAM" id="MobiDB-lite"/>
    </source>
</evidence>
<comment type="subcellular location">
    <subcellularLocation>
        <location evidence="1 2">Nucleus</location>
    </subcellularLocation>
</comment>
<evidence type="ECO:0000256" key="1">
    <source>
        <dbReference type="PROSITE-ProRule" id="PRU00108"/>
    </source>
</evidence>
<sequence>MIHLLDPNPRKCEGCAAIMMHGECECGARNRMLILSQITQRLIDATQGFPSVESGDEASSIGSRCQIMEQDLLQHPYHPAFLSSSDIDVMTQTPNTTFLHLLSPEPAMAAQFPEQQTLPRRRITTNLKIDGLWEYSKDATHKGMETLNSFHKERQAIIARQSKVISLFEPALPGIFQQLNENSELLKMRFRSTIERLTRQGIDQLLYNESFTDFNKTPARFSKEIKQILNESFVNRSPYPTEDEKERLTRLCKLDYKQVSVWFANKRMRTKIHSNHYDAYPTRKPLSSKTVPNIKFQSAKYSDPEVHTSSDSSVSGSPFTISSMESIRGDSFSPIATPSLCFLYDSDVDTPPLRKDIYESGSVSDSASSATYEPVSKAYSSPKSQDFEVASIDVTFSNVRVSPGLSSDMDTQITNKYSKKDYISDLASSINLCLTSSTGDIHPSQGEVDDSRSLLNHQPSNSKSHKLSIDRSFHF</sequence>
<evidence type="ECO:0000259" key="4">
    <source>
        <dbReference type="PROSITE" id="PS50071"/>
    </source>
</evidence>
<reference evidence="5 6" key="1">
    <citation type="submission" date="2023-04" db="EMBL/GenBank/DDBJ databases">
        <title>Genome of Basidiobolus ranarum AG-B5.</title>
        <authorList>
            <person name="Stajich J.E."/>
            <person name="Carter-House D."/>
            <person name="Gryganskyi A."/>
        </authorList>
    </citation>
    <scope>NUCLEOTIDE SEQUENCE [LARGE SCALE GENOMIC DNA]</scope>
    <source>
        <strain evidence="5 6">AG-B5</strain>
    </source>
</reference>
<evidence type="ECO:0000256" key="2">
    <source>
        <dbReference type="RuleBase" id="RU000682"/>
    </source>
</evidence>
<protein>
    <submittedName>
        <fullName evidence="5">Pre-B-cell leukemia transcription factor 1</fullName>
    </submittedName>
</protein>
<dbReference type="CDD" id="cd00086">
    <property type="entry name" value="homeodomain"/>
    <property type="match status" value="1"/>
</dbReference>